<accession>A0A645DTD5</accession>
<evidence type="ECO:0008006" key="2">
    <source>
        <dbReference type="Google" id="ProtNLM"/>
    </source>
</evidence>
<reference evidence="1" key="1">
    <citation type="submission" date="2019-08" db="EMBL/GenBank/DDBJ databases">
        <authorList>
            <person name="Kucharzyk K."/>
            <person name="Murdoch R.W."/>
            <person name="Higgins S."/>
            <person name="Loffler F."/>
        </authorList>
    </citation>
    <scope>NUCLEOTIDE SEQUENCE</scope>
</reference>
<proteinExistence type="predicted"/>
<comment type="caution">
    <text evidence="1">The sequence shown here is derived from an EMBL/GenBank/DDBJ whole genome shotgun (WGS) entry which is preliminary data.</text>
</comment>
<dbReference type="AlphaFoldDB" id="A0A645DTD5"/>
<sequence length="144" mass="16366">MRQDMAQLAKTDGLLVWGSLGKRLEKLSALVEASETVKLLMTGQLDVFHKNIPVPERLNAVMAVTDKGVCLYAQMWKNELTFTKPWGKLEKLSTQTGILAGLTINLADQGEGYVFRETYRGKVTQSHKLLLEQLKKIYYYKDEE</sequence>
<name>A0A645DTD5_9ZZZZ</name>
<protein>
    <recommendedName>
        <fullName evidence="2">YokE-like PH domain-containing protein</fullName>
    </recommendedName>
</protein>
<organism evidence="1">
    <name type="scientific">bioreactor metagenome</name>
    <dbReference type="NCBI Taxonomy" id="1076179"/>
    <lineage>
        <taxon>unclassified sequences</taxon>
        <taxon>metagenomes</taxon>
        <taxon>ecological metagenomes</taxon>
    </lineage>
</organism>
<gene>
    <name evidence="1" type="ORF">SDC9_139533</name>
</gene>
<evidence type="ECO:0000313" key="1">
    <source>
        <dbReference type="EMBL" id="MPM92398.1"/>
    </source>
</evidence>
<dbReference type="EMBL" id="VSSQ01039342">
    <property type="protein sequence ID" value="MPM92398.1"/>
    <property type="molecule type" value="Genomic_DNA"/>
</dbReference>